<dbReference type="GO" id="GO:1990904">
    <property type="term" value="C:ribonucleoprotein complex"/>
    <property type="evidence" value="ECO:0007669"/>
    <property type="project" value="UniProtKB-KW"/>
</dbReference>
<dbReference type="Gene3D" id="3.30.70.330">
    <property type="match status" value="1"/>
</dbReference>
<comment type="similarity">
    <text evidence="1 4">Belongs to the universal ribosomal protein uL23 family.</text>
</comment>
<dbReference type="HAMAP" id="MF_01369_B">
    <property type="entry name" value="Ribosomal_uL23_B"/>
    <property type="match status" value="1"/>
</dbReference>
<dbReference type="STRING" id="1798692.A3G00_00845"/>
<dbReference type="GO" id="GO:0003735">
    <property type="term" value="F:structural constituent of ribosome"/>
    <property type="evidence" value="ECO:0007669"/>
    <property type="project" value="InterPro"/>
</dbReference>
<sequence>MNSNAHRVLQHPLVSEKAAVAEANSVYTFVINRKASKDAVRQAIKDIYGVSPDRVRMINVEGKKARHGRSLGRRGDWRKALVTLPKGQTISAHEGV</sequence>
<evidence type="ECO:0000256" key="4">
    <source>
        <dbReference type="HAMAP-Rule" id="MF_01369"/>
    </source>
</evidence>
<gene>
    <name evidence="4" type="primary">rplW</name>
    <name evidence="5" type="ORF">A3G00_00845</name>
</gene>
<keyword evidence="2 4" id="KW-0689">Ribosomal protein</keyword>
<evidence type="ECO:0000313" key="5">
    <source>
        <dbReference type="EMBL" id="OGH75075.1"/>
    </source>
</evidence>
<dbReference type="InterPro" id="IPR012677">
    <property type="entry name" value="Nucleotide-bd_a/b_plait_sf"/>
</dbReference>
<dbReference type="InterPro" id="IPR012678">
    <property type="entry name" value="Ribosomal_uL23/eL15/eS24_sf"/>
</dbReference>
<dbReference type="AlphaFoldDB" id="A0A1F6MTQ3"/>
<dbReference type="GO" id="GO:0006412">
    <property type="term" value="P:translation"/>
    <property type="evidence" value="ECO:0007669"/>
    <property type="project" value="UniProtKB-UniRule"/>
</dbReference>
<dbReference type="InterPro" id="IPR013025">
    <property type="entry name" value="Ribosomal_uL23-like"/>
</dbReference>
<proteinExistence type="inferred from homology"/>
<name>A0A1F6MTQ3_9BACT</name>
<dbReference type="SUPFAM" id="SSF54189">
    <property type="entry name" value="Ribosomal proteins S24e, L23 and L15e"/>
    <property type="match status" value="1"/>
</dbReference>
<keyword evidence="4" id="KW-0699">rRNA-binding</keyword>
<keyword evidence="3 4" id="KW-0687">Ribonucleoprotein</keyword>
<reference evidence="5 6" key="1">
    <citation type="journal article" date="2016" name="Nat. Commun.">
        <title>Thousands of microbial genomes shed light on interconnected biogeochemical processes in an aquifer system.</title>
        <authorList>
            <person name="Anantharaman K."/>
            <person name="Brown C.T."/>
            <person name="Hug L.A."/>
            <person name="Sharon I."/>
            <person name="Castelle C.J."/>
            <person name="Probst A.J."/>
            <person name="Thomas B.C."/>
            <person name="Singh A."/>
            <person name="Wilkins M.J."/>
            <person name="Karaoz U."/>
            <person name="Brodie E.L."/>
            <person name="Williams K.H."/>
            <person name="Hubbard S.S."/>
            <person name="Banfield J.F."/>
        </authorList>
    </citation>
    <scope>NUCLEOTIDE SEQUENCE [LARGE SCALE GENOMIC DNA]</scope>
</reference>
<dbReference type="Proteomes" id="UP000178347">
    <property type="component" value="Unassembled WGS sequence"/>
</dbReference>
<dbReference type="NCBIfam" id="NF004363">
    <property type="entry name" value="PRK05738.2-4"/>
    <property type="match status" value="1"/>
</dbReference>
<accession>A0A1F6MTQ3</accession>
<evidence type="ECO:0000256" key="2">
    <source>
        <dbReference type="ARBA" id="ARBA00022980"/>
    </source>
</evidence>
<evidence type="ECO:0000256" key="3">
    <source>
        <dbReference type="ARBA" id="ARBA00023274"/>
    </source>
</evidence>
<dbReference type="GO" id="GO:0005840">
    <property type="term" value="C:ribosome"/>
    <property type="evidence" value="ECO:0007669"/>
    <property type="project" value="UniProtKB-KW"/>
</dbReference>
<dbReference type="GO" id="GO:0019843">
    <property type="term" value="F:rRNA binding"/>
    <property type="evidence" value="ECO:0007669"/>
    <property type="project" value="UniProtKB-UniRule"/>
</dbReference>
<protein>
    <recommendedName>
        <fullName evidence="4">Large ribosomal subunit protein uL23</fullName>
    </recommendedName>
</protein>
<dbReference type="Pfam" id="PF00276">
    <property type="entry name" value="Ribosomal_L23"/>
    <property type="match status" value="1"/>
</dbReference>
<keyword evidence="4" id="KW-0694">RNA-binding</keyword>
<evidence type="ECO:0000256" key="1">
    <source>
        <dbReference type="ARBA" id="ARBA00006700"/>
    </source>
</evidence>
<organism evidence="5 6">
    <name type="scientific">Candidatus Magasanikbacteria bacterium RIFCSPLOWO2_12_FULL_43_12</name>
    <dbReference type="NCBI Taxonomy" id="1798692"/>
    <lineage>
        <taxon>Bacteria</taxon>
        <taxon>Candidatus Magasanikiibacteriota</taxon>
    </lineage>
</organism>
<comment type="caution">
    <text evidence="5">The sequence shown here is derived from an EMBL/GenBank/DDBJ whole genome shotgun (WGS) entry which is preliminary data.</text>
</comment>
<comment type="function">
    <text evidence="4">One of the early assembly proteins it binds 23S rRNA. One of the proteins that surrounds the polypeptide exit tunnel on the outside of the ribosome. Forms the main docking site for trigger factor binding to the ribosome.</text>
</comment>
<dbReference type="EMBL" id="MFQN01000010">
    <property type="protein sequence ID" value="OGH75075.1"/>
    <property type="molecule type" value="Genomic_DNA"/>
</dbReference>
<comment type="subunit">
    <text evidence="4">Part of the 50S ribosomal subunit. Contacts protein L29, and trigger factor when it is bound to the ribosome.</text>
</comment>
<evidence type="ECO:0000313" key="6">
    <source>
        <dbReference type="Proteomes" id="UP000178347"/>
    </source>
</evidence>